<dbReference type="Gene3D" id="3.10.490.10">
    <property type="entry name" value="Gamma-glutamyl cyclotransferase-like"/>
    <property type="match status" value="1"/>
</dbReference>
<reference evidence="8" key="1">
    <citation type="submission" date="2016-04" db="EMBL/GenBank/DDBJ databases">
        <title>Cephalotus genome sequencing.</title>
        <authorList>
            <person name="Fukushima K."/>
            <person name="Hasebe M."/>
            <person name="Fang X."/>
        </authorList>
    </citation>
    <scope>NUCLEOTIDE SEQUENCE [LARGE SCALE GENOMIC DNA]</scope>
    <source>
        <strain evidence="8">cv. St1</strain>
    </source>
</reference>
<dbReference type="CDD" id="cd06661">
    <property type="entry name" value="GGCT_like"/>
    <property type="match status" value="1"/>
</dbReference>
<dbReference type="GO" id="GO:0061929">
    <property type="term" value="F:gamma-glutamylaminecyclotransferase activity"/>
    <property type="evidence" value="ECO:0007669"/>
    <property type="project" value="InterPro"/>
</dbReference>
<dbReference type="PANTHER" id="PTHR12510">
    <property type="entry name" value="TROPONIN C-AKIN-1 PROTEIN"/>
    <property type="match status" value="1"/>
</dbReference>
<keyword evidence="8" id="KW-1185">Reference proteome</keyword>
<feature type="active site" description="Proton acceptor" evidence="4">
    <location>
        <position position="96"/>
    </location>
</feature>
<evidence type="ECO:0000313" key="8">
    <source>
        <dbReference type="Proteomes" id="UP000187406"/>
    </source>
</evidence>
<dbReference type="InterPro" id="IPR013024">
    <property type="entry name" value="GGCT-like"/>
</dbReference>
<dbReference type="GO" id="GO:0005829">
    <property type="term" value="C:cytosol"/>
    <property type="evidence" value="ECO:0007669"/>
    <property type="project" value="TreeGrafter"/>
</dbReference>
<feature type="domain" description="Gamma-glutamylcyclotransferase AIG2-like" evidence="6">
    <location>
        <begin position="18"/>
        <end position="129"/>
    </location>
</feature>
<dbReference type="OrthoDB" id="113620at2759"/>
<dbReference type="SUPFAM" id="SSF110857">
    <property type="entry name" value="Gamma-glutamyl cyclotransferase-like"/>
    <property type="match status" value="1"/>
</dbReference>
<comment type="caution">
    <text evidence="7">The sequence shown here is derived from an EMBL/GenBank/DDBJ whole genome shotgun (WGS) entry which is preliminary data.</text>
</comment>
<dbReference type="InterPro" id="IPR039126">
    <property type="entry name" value="GGACT"/>
</dbReference>
<dbReference type="FunCoup" id="A0A1Q3AQK9">
    <property type="interactions" value="156"/>
</dbReference>
<comment type="similarity">
    <text evidence="2 5">Belongs to the gamma-glutamylcyclotransferase family.</text>
</comment>
<evidence type="ECO:0000256" key="1">
    <source>
        <dbReference type="ARBA" id="ARBA00002782"/>
    </source>
</evidence>
<dbReference type="GO" id="GO:0016746">
    <property type="term" value="F:acyltransferase activity"/>
    <property type="evidence" value="ECO:0007669"/>
    <property type="project" value="UniProtKB-KW"/>
</dbReference>
<dbReference type="STRING" id="3775.A0A1Q3AQK9"/>
<evidence type="ECO:0000256" key="5">
    <source>
        <dbReference type="RuleBase" id="RU367036"/>
    </source>
</evidence>
<evidence type="ECO:0000256" key="4">
    <source>
        <dbReference type="PIRSR" id="PIRSR639126-1"/>
    </source>
</evidence>
<organism evidence="7 8">
    <name type="scientific">Cephalotus follicularis</name>
    <name type="common">Albany pitcher plant</name>
    <dbReference type="NCBI Taxonomy" id="3775"/>
    <lineage>
        <taxon>Eukaryota</taxon>
        <taxon>Viridiplantae</taxon>
        <taxon>Streptophyta</taxon>
        <taxon>Embryophyta</taxon>
        <taxon>Tracheophyta</taxon>
        <taxon>Spermatophyta</taxon>
        <taxon>Magnoliopsida</taxon>
        <taxon>eudicotyledons</taxon>
        <taxon>Gunneridae</taxon>
        <taxon>Pentapetalae</taxon>
        <taxon>rosids</taxon>
        <taxon>fabids</taxon>
        <taxon>Oxalidales</taxon>
        <taxon>Cephalotaceae</taxon>
        <taxon>Cephalotus</taxon>
    </lineage>
</organism>
<evidence type="ECO:0000256" key="2">
    <source>
        <dbReference type="ARBA" id="ARBA00008861"/>
    </source>
</evidence>
<keyword evidence="3" id="KW-0012">Acyltransferase</keyword>
<protein>
    <recommendedName>
        <fullName evidence="5">Gamma-glutamylcyclotransferase family protein</fullName>
    </recommendedName>
</protein>
<dbReference type="Pfam" id="PF06094">
    <property type="entry name" value="GGACT"/>
    <property type="match status" value="1"/>
</dbReference>
<comment type="function">
    <text evidence="1">Putative gamma-glutamylcyclotransferase.</text>
</comment>
<dbReference type="Proteomes" id="UP000187406">
    <property type="component" value="Unassembled WGS sequence"/>
</dbReference>
<keyword evidence="3" id="KW-0808">Transferase</keyword>
<proteinExistence type="inferred from homology"/>
<evidence type="ECO:0000259" key="6">
    <source>
        <dbReference type="Pfam" id="PF06094"/>
    </source>
</evidence>
<dbReference type="AlphaFoldDB" id="A0A1Q3AQK9"/>
<dbReference type="InterPro" id="IPR036568">
    <property type="entry name" value="GGCT-like_sf"/>
</dbReference>
<name>A0A1Q3AQK9_CEPFO</name>
<dbReference type="InParanoid" id="A0A1Q3AQK9"/>
<dbReference type="InterPro" id="IPR009288">
    <property type="entry name" value="AIG2-like_dom"/>
</dbReference>
<sequence length="179" mass="19929">MLPLTHSTNSAMIETRLIFTYGTLKKDFPNYQLMQDLITKNDAVHLGPYTTHRPYPLVCGPHGIPYLINIPESGHPVKGEVYSVTSRGLALVDELEGTSRGHYERLPIEVVKDEDGAVSVEAEAYFAGRSFGEALWERKGKVGLSEYSEMLSGEYVRVLDRPLGTDSLADIRSFLSSKH</sequence>
<evidence type="ECO:0000256" key="3">
    <source>
        <dbReference type="ARBA" id="ARBA00023315"/>
    </source>
</evidence>
<dbReference type="PANTHER" id="PTHR12510:SF15">
    <property type="entry name" value="GAMMA-GLUTAMYLCYCLOTRANSFERASE FAMILY PROTEIN"/>
    <property type="match status" value="1"/>
</dbReference>
<dbReference type="EMBL" id="BDDD01000051">
    <property type="protein sequence ID" value="GAV58021.1"/>
    <property type="molecule type" value="Genomic_DNA"/>
</dbReference>
<accession>A0A1Q3AQK9</accession>
<gene>
    <name evidence="7" type="ORF">CFOL_v3_01557</name>
</gene>
<evidence type="ECO:0000313" key="7">
    <source>
        <dbReference type="EMBL" id="GAV58021.1"/>
    </source>
</evidence>